<evidence type="ECO:0000313" key="8">
    <source>
        <dbReference type="Proteomes" id="UP000573327"/>
    </source>
</evidence>
<feature type="chain" id="PRO_5031418526" description="Fibronectin type-III domain-containing protein" evidence="5">
    <location>
        <begin position="39"/>
        <end position="564"/>
    </location>
</feature>
<sequence>MRTRPGPRSRTRTRLFSGLGATVLAAAAALTAPTTAQAANLLTNPGFETGTLSGWSCSGGLGSVVSSPVHGGSKALAGAASASDNAKCTQTVAVQPNTAYTLSGWVRGSYVYLGVTGGTSTWTPSATAYTKLSVSFTTGASQTSAQIYLNGWYGQGTYYADDISLDGPGGSSDTVAPTVPANPASTGKTSSTVSLSWTASTDNVGVTAYDVYQGGNLATTVGGTSTSATVTGLNPATAYSFTVKARDLAGNTSAASAPVPVTTDNGTPPPPGFKQAAPYLYLGWGEPPAPATVMSATGIKWFTMAFILAQNGCNPAWDSQRPLLGGVDQSTIAAIRAAGGDVVPSIGGWSGNKLGPNCSTPEALAGAYQKVIDAYGLKAIDVDIENSDEFENATVQDRIINALKIVKTNNPGLRTILTFGTSTTGPTSWGNRLIEQSKALNANIDVFTVMPFDFGGGADMYGSTIGAAEGLKTKLKSVFGWDDATAYAHLGISGMNGLSDQQEVTGVDIWTRIRDWSNAHHTARLAFWSVNRDRPCPGGGVVETCSGIAQNNWQFTSITAGFTG</sequence>
<proteinExistence type="predicted"/>
<dbReference type="Gene3D" id="3.20.20.80">
    <property type="entry name" value="Glycosidases"/>
    <property type="match status" value="1"/>
</dbReference>
<dbReference type="Pfam" id="PF00041">
    <property type="entry name" value="fn3"/>
    <property type="match status" value="1"/>
</dbReference>
<comment type="caution">
    <text evidence="7">The sequence shown here is derived from an EMBL/GenBank/DDBJ whole genome shotgun (WGS) entry which is preliminary data.</text>
</comment>
<evidence type="ECO:0000256" key="4">
    <source>
        <dbReference type="SAM" id="MobiDB-lite"/>
    </source>
</evidence>
<dbReference type="Pfam" id="PF02018">
    <property type="entry name" value="CBM_4_9"/>
    <property type="match status" value="1"/>
</dbReference>
<keyword evidence="3" id="KW-0624">Polysaccharide degradation</keyword>
<dbReference type="PANTHER" id="PTHR42976:SF1">
    <property type="entry name" value="GH18 DOMAIN-CONTAINING PROTEIN-RELATED"/>
    <property type="match status" value="1"/>
</dbReference>
<accession>A0A7W7SJ68</accession>
<dbReference type="CDD" id="cd00063">
    <property type="entry name" value="FN3"/>
    <property type="match status" value="1"/>
</dbReference>
<evidence type="ECO:0000259" key="6">
    <source>
        <dbReference type="PROSITE" id="PS50853"/>
    </source>
</evidence>
<name>A0A7W7SJ68_9ACTN</name>
<dbReference type="Proteomes" id="UP000573327">
    <property type="component" value="Unassembled WGS sequence"/>
</dbReference>
<keyword evidence="5" id="KW-0732">Signal</keyword>
<dbReference type="SUPFAM" id="SSF51445">
    <property type="entry name" value="(Trans)glycosidases"/>
    <property type="match status" value="1"/>
</dbReference>
<keyword evidence="8" id="KW-1185">Reference proteome</keyword>
<dbReference type="EMBL" id="JACHJR010000001">
    <property type="protein sequence ID" value="MBB4950873.1"/>
    <property type="molecule type" value="Genomic_DNA"/>
</dbReference>
<dbReference type="InterPro" id="IPR003305">
    <property type="entry name" value="CenC_carb-bd"/>
</dbReference>
<feature type="region of interest" description="Disordered" evidence="4">
    <location>
        <begin position="169"/>
        <end position="191"/>
    </location>
</feature>
<feature type="domain" description="Fibronectin type-III" evidence="6">
    <location>
        <begin position="179"/>
        <end position="266"/>
    </location>
</feature>
<dbReference type="PROSITE" id="PS50853">
    <property type="entry name" value="FN3"/>
    <property type="match status" value="1"/>
</dbReference>
<dbReference type="SMART" id="SM00060">
    <property type="entry name" value="FN3"/>
    <property type="match status" value="1"/>
</dbReference>
<dbReference type="Gene3D" id="2.60.120.260">
    <property type="entry name" value="Galactose-binding domain-like"/>
    <property type="match status" value="1"/>
</dbReference>
<keyword evidence="2" id="KW-0326">Glycosidase</keyword>
<dbReference type="PANTHER" id="PTHR42976">
    <property type="entry name" value="BIFUNCTIONAL CHITINASE/LYSOZYME-RELATED"/>
    <property type="match status" value="1"/>
</dbReference>
<dbReference type="InterPro" id="IPR006311">
    <property type="entry name" value="TAT_signal"/>
</dbReference>
<evidence type="ECO:0000256" key="3">
    <source>
        <dbReference type="ARBA" id="ARBA00023326"/>
    </source>
</evidence>
<dbReference type="RefSeq" id="WP_184922461.1">
    <property type="nucleotide sequence ID" value="NZ_JACHJR010000001.1"/>
</dbReference>
<dbReference type="AlphaFoldDB" id="A0A7W7SJ68"/>
<keyword evidence="1" id="KW-0378">Hydrolase</keyword>
<dbReference type="GO" id="GO:0000272">
    <property type="term" value="P:polysaccharide catabolic process"/>
    <property type="evidence" value="ECO:0007669"/>
    <property type="project" value="UniProtKB-KW"/>
</dbReference>
<dbReference type="CDD" id="cd06543">
    <property type="entry name" value="GH18_PF-ChiA-like"/>
    <property type="match status" value="1"/>
</dbReference>
<dbReference type="InterPro" id="IPR036116">
    <property type="entry name" value="FN3_sf"/>
</dbReference>
<feature type="signal peptide" evidence="5">
    <location>
        <begin position="1"/>
        <end position="38"/>
    </location>
</feature>
<dbReference type="SUPFAM" id="SSF49785">
    <property type="entry name" value="Galactose-binding domain-like"/>
    <property type="match status" value="1"/>
</dbReference>
<dbReference type="SUPFAM" id="SSF49265">
    <property type="entry name" value="Fibronectin type III"/>
    <property type="match status" value="1"/>
</dbReference>
<dbReference type="Gene3D" id="2.60.40.10">
    <property type="entry name" value="Immunoglobulins"/>
    <property type="match status" value="1"/>
</dbReference>
<dbReference type="InterPro" id="IPR013783">
    <property type="entry name" value="Ig-like_fold"/>
</dbReference>
<gene>
    <name evidence="7" type="ORF">F4556_006408</name>
</gene>
<dbReference type="InterPro" id="IPR052750">
    <property type="entry name" value="GH18_Chitinase"/>
</dbReference>
<organism evidence="7 8">
    <name type="scientific">Kitasatospora gansuensis</name>
    <dbReference type="NCBI Taxonomy" id="258050"/>
    <lineage>
        <taxon>Bacteria</taxon>
        <taxon>Bacillati</taxon>
        <taxon>Actinomycetota</taxon>
        <taxon>Actinomycetes</taxon>
        <taxon>Kitasatosporales</taxon>
        <taxon>Streptomycetaceae</taxon>
        <taxon>Kitasatospora</taxon>
    </lineage>
</organism>
<evidence type="ECO:0000256" key="2">
    <source>
        <dbReference type="ARBA" id="ARBA00023295"/>
    </source>
</evidence>
<dbReference type="PROSITE" id="PS51318">
    <property type="entry name" value="TAT"/>
    <property type="match status" value="1"/>
</dbReference>
<dbReference type="InterPro" id="IPR003961">
    <property type="entry name" value="FN3_dom"/>
</dbReference>
<reference evidence="7 8" key="1">
    <citation type="submission" date="2020-08" db="EMBL/GenBank/DDBJ databases">
        <title>Sequencing the genomes of 1000 actinobacteria strains.</title>
        <authorList>
            <person name="Klenk H.-P."/>
        </authorList>
    </citation>
    <scope>NUCLEOTIDE SEQUENCE [LARGE SCALE GENOMIC DNA]</scope>
    <source>
        <strain evidence="7 8">DSM 44786</strain>
    </source>
</reference>
<protein>
    <recommendedName>
        <fullName evidence="6">Fibronectin type-III domain-containing protein</fullName>
    </recommendedName>
</protein>
<evidence type="ECO:0000256" key="1">
    <source>
        <dbReference type="ARBA" id="ARBA00022801"/>
    </source>
</evidence>
<evidence type="ECO:0000313" key="7">
    <source>
        <dbReference type="EMBL" id="MBB4950873.1"/>
    </source>
</evidence>
<dbReference type="InterPro" id="IPR017853">
    <property type="entry name" value="GH"/>
</dbReference>
<evidence type="ECO:0000256" key="5">
    <source>
        <dbReference type="SAM" id="SignalP"/>
    </source>
</evidence>
<dbReference type="InterPro" id="IPR008979">
    <property type="entry name" value="Galactose-bd-like_sf"/>
</dbReference>
<keyword evidence="3" id="KW-0119">Carbohydrate metabolism</keyword>
<dbReference type="GO" id="GO:0016798">
    <property type="term" value="F:hydrolase activity, acting on glycosyl bonds"/>
    <property type="evidence" value="ECO:0007669"/>
    <property type="project" value="UniProtKB-KW"/>
</dbReference>